<organism evidence="1 2">
    <name type="scientific">Equus asinus</name>
    <name type="common">Donkey</name>
    <name type="synonym">Equus africanus asinus</name>
    <dbReference type="NCBI Taxonomy" id="9793"/>
    <lineage>
        <taxon>Eukaryota</taxon>
        <taxon>Metazoa</taxon>
        <taxon>Chordata</taxon>
        <taxon>Craniata</taxon>
        <taxon>Vertebrata</taxon>
        <taxon>Euteleostomi</taxon>
        <taxon>Mammalia</taxon>
        <taxon>Eutheria</taxon>
        <taxon>Laurasiatheria</taxon>
        <taxon>Perissodactyla</taxon>
        <taxon>Equidae</taxon>
        <taxon>Equus</taxon>
    </lineage>
</organism>
<dbReference type="AlphaFoldDB" id="A0A8C4L2C8"/>
<reference evidence="1 2" key="1">
    <citation type="journal article" date="2020" name="Nat. Commun.">
        <title>Donkey genomes provide new insights into domestication and selection for coat color.</title>
        <authorList>
            <person name="Wang"/>
            <person name="C."/>
            <person name="Li"/>
            <person name="H."/>
            <person name="Guo"/>
            <person name="Y."/>
            <person name="Huang"/>
            <person name="J."/>
            <person name="Sun"/>
            <person name="Y."/>
            <person name="Min"/>
            <person name="J."/>
            <person name="Wang"/>
            <person name="J."/>
            <person name="Fang"/>
            <person name="X."/>
            <person name="Zhao"/>
            <person name="Z."/>
            <person name="Wang"/>
            <person name="S."/>
            <person name="Zhang"/>
            <person name="Y."/>
            <person name="Liu"/>
            <person name="Q."/>
            <person name="Jiang"/>
            <person name="Q."/>
            <person name="Wang"/>
            <person name="X."/>
            <person name="Guo"/>
            <person name="Y."/>
            <person name="Yang"/>
            <person name="C."/>
            <person name="Wang"/>
            <person name="Y."/>
            <person name="Tian"/>
            <person name="F."/>
            <person name="Zhuang"/>
            <person name="G."/>
            <person name="Fan"/>
            <person name="Y."/>
            <person name="Gao"/>
            <person name="Q."/>
            <person name="Li"/>
            <person name="Y."/>
            <person name="Ju"/>
            <person name="Z."/>
            <person name="Li"/>
            <person name="J."/>
            <person name="Li"/>
            <person name="R."/>
            <person name="Hou"/>
            <person name="M."/>
            <person name="Yang"/>
            <person name="G."/>
            <person name="Liu"/>
            <person name="G."/>
            <person name="Liu"/>
            <person name="W."/>
            <person name="Guo"/>
            <person name="J."/>
            <person name="Pan"/>
            <person name="S."/>
            <person name="Fan"/>
            <person name="G."/>
            <person name="Zhang"/>
            <person name="W."/>
            <person name="Zhang"/>
            <person name="R."/>
            <person name="Yu"/>
            <person name="J."/>
            <person name="Zhang"/>
            <person name="X."/>
            <person name="Yin"/>
            <person name="Q."/>
            <person name="Ji"/>
            <person name="C."/>
            <person name="Jin"/>
            <person name="Y."/>
            <person name="Yue"/>
            <person name="G."/>
            <person name="Liu"/>
            <person name="M."/>
            <person name="Xu"/>
            <person name="J."/>
            <person name="Liu"/>
            <person name="S."/>
            <person name="Jordana"/>
            <person name="J."/>
            <person name="Noce"/>
            <person name="A."/>
            <person name="Amills"/>
            <person name="M."/>
            <person name="Wu"/>
            <person name="D.D."/>
            <person name="Li"/>
            <person name="S."/>
            <person name="Zhou"/>
            <person name="X. and Zhong"/>
            <person name="J."/>
        </authorList>
    </citation>
    <scope>NUCLEOTIDE SEQUENCE [LARGE SCALE GENOMIC DNA]</scope>
</reference>
<dbReference type="Ensembl" id="ENSEAST00005001822.2">
    <property type="protein sequence ID" value="ENSEASP00005001629.1"/>
    <property type="gene ID" value="ENSEASG00005001314.2"/>
</dbReference>
<name>A0A8C4L2C8_EQUAS</name>
<evidence type="ECO:0000313" key="1">
    <source>
        <dbReference type="Ensembl" id="ENSEASP00005001629.1"/>
    </source>
</evidence>
<reference evidence="1" key="3">
    <citation type="submission" date="2025-09" db="UniProtKB">
        <authorList>
            <consortium name="Ensembl"/>
        </authorList>
    </citation>
    <scope>IDENTIFICATION</scope>
</reference>
<reference evidence="1" key="2">
    <citation type="submission" date="2025-08" db="UniProtKB">
        <authorList>
            <consortium name="Ensembl"/>
        </authorList>
    </citation>
    <scope>IDENTIFICATION</scope>
</reference>
<keyword evidence="2" id="KW-1185">Reference proteome</keyword>
<dbReference type="Proteomes" id="UP000694387">
    <property type="component" value="Chromosome 20"/>
</dbReference>
<dbReference type="OMA" id="VRCTMVS"/>
<sequence length="167" mass="18413">MRSQDNHQHIAQELLVLRIHMQLVTVQLTQLSKGSLEVVHVLNSISKRGQHLLAMGLDFGIAHYGRGRGQVAKVVKKPLGPGVDNQEPMRRGIAEGKSETLKNLEDFPSQFARFIFIIRSHVLKPSSYLPRASPPASSTFTLPHVLVMAAFSSAVKCTMMSGLGAYR</sequence>
<protein>
    <submittedName>
        <fullName evidence="1">Uncharacterized protein</fullName>
    </submittedName>
</protein>
<accession>A0A8C4L2C8</accession>
<proteinExistence type="predicted"/>
<evidence type="ECO:0000313" key="2">
    <source>
        <dbReference type="Proteomes" id="UP000694387"/>
    </source>
</evidence>
<dbReference type="GeneTree" id="ENSGT00390000010849"/>